<dbReference type="Pfam" id="PF13704">
    <property type="entry name" value="Glyco_tranf_2_4"/>
    <property type="match status" value="1"/>
</dbReference>
<organism evidence="1 2">
    <name type="scientific">Tropicibacter naphthalenivorans</name>
    <dbReference type="NCBI Taxonomy" id="441103"/>
    <lineage>
        <taxon>Bacteria</taxon>
        <taxon>Pseudomonadati</taxon>
        <taxon>Pseudomonadota</taxon>
        <taxon>Alphaproteobacteria</taxon>
        <taxon>Rhodobacterales</taxon>
        <taxon>Roseobacteraceae</taxon>
        <taxon>Tropicibacter</taxon>
    </lineage>
</organism>
<evidence type="ECO:0008006" key="3">
    <source>
        <dbReference type="Google" id="ProtNLM"/>
    </source>
</evidence>
<gene>
    <name evidence="1" type="ORF">TRN7648_01491</name>
</gene>
<proteinExistence type="predicted"/>
<dbReference type="Proteomes" id="UP000054935">
    <property type="component" value="Unassembled WGS sequence"/>
</dbReference>
<accession>A0A0P1GQF1</accession>
<reference evidence="1 2" key="1">
    <citation type="submission" date="2015-09" db="EMBL/GenBank/DDBJ databases">
        <authorList>
            <consortium name="Swine Surveillance"/>
        </authorList>
    </citation>
    <scope>NUCLEOTIDE SEQUENCE [LARGE SCALE GENOMIC DNA]</scope>
    <source>
        <strain evidence="1 2">CECT 7648</strain>
    </source>
</reference>
<sequence>MVYRDYWALSRWYAHHARFLGAENLYVVAHGADPKIAQICPGASVITVPRETLEGFDRVRAEMLDGFAAGLHKVYDWVIRLDADELLCVDPLVFPDLHAAFAAQDVPVVTALGFDVAEMAGDAPIKDGPVLAQRRQIAFSGHYSKAVAARRPIPFQLHGVRVALKRLESFPFHMPRGLFLAHLKYANLAAVEEGNRVRMDIASGEGTGLPGLGWKHADEDALKFYETFGGKKVFDWERSEQHAYDTLSVKPSRVERFNLVKARALKLVHRTELPARFGDQG</sequence>
<name>A0A0P1GQF1_9RHOB</name>
<keyword evidence="2" id="KW-1185">Reference proteome</keyword>
<evidence type="ECO:0000313" key="1">
    <source>
        <dbReference type="EMBL" id="CUH77469.1"/>
    </source>
</evidence>
<dbReference type="AlphaFoldDB" id="A0A0P1GQF1"/>
<evidence type="ECO:0000313" key="2">
    <source>
        <dbReference type="Proteomes" id="UP000054935"/>
    </source>
</evidence>
<protein>
    <recommendedName>
        <fullName evidence="3">Glycosyl transferase family 2</fullName>
    </recommendedName>
</protein>
<dbReference type="STRING" id="441103.TRN7648_01491"/>
<dbReference type="EMBL" id="CYSE01000002">
    <property type="protein sequence ID" value="CUH77469.1"/>
    <property type="molecule type" value="Genomic_DNA"/>
</dbReference>